<dbReference type="EMBL" id="AZGF01000004">
    <property type="protein sequence ID" value="KRM12947.1"/>
    <property type="molecule type" value="Genomic_DNA"/>
</dbReference>
<protein>
    <submittedName>
        <fullName evidence="2">Endoribonuclease L-PSP</fullName>
    </submittedName>
</protein>
<accession>A0A0R1WDU5</accession>
<dbReference type="AlphaFoldDB" id="A0A0R1WDU5"/>
<evidence type="ECO:0000313" key="3">
    <source>
        <dbReference type="Proteomes" id="UP000051820"/>
    </source>
</evidence>
<dbReference type="PANTHER" id="PTHR11803">
    <property type="entry name" value="2-IMINOBUTANOATE/2-IMINOPROPANOATE DEAMINASE RIDA"/>
    <property type="match status" value="1"/>
</dbReference>
<dbReference type="PATRIC" id="fig|1423807.3.peg.1673"/>
<comment type="caution">
    <text evidence="2">The sequence shown here is derived from an EMBL/GenBank/DDBJ whole genome shotgun (WGS) entry which is preliminary data.</text>
</comment>
<proteinExistence type="inferred from homology"/>
<name>A0A0R1WDU5_9LACO</name>
<dbReference type="PANTHER" id="PTHR11803:SF58">
    <property type="entry name" value="PROTEIN HMF1-RELATED"/>
    <property type="match status" value="1"/>
</dbReference>
<dbReference type="InterPro" id="IPR035959">
    <property type="entry name" value="RutC-like_sf"/>
</dbReference>
<dbReference type="GO" id="GO:0005829">
    <property type="term" value="C:cytosol"/>
    <property type="evidence" value="ECO:0007669"/>
    <property type="project" value="TreeGrafter"/>
</dbReference>
<dbReference type="Gene3D" id="3.30.1330.40">
    <property type="entry name" value="RutC-like"/>
    <property type="match status" value="1"/>
</dbReference>
<dbReference type="InterPro" id="IPR006056">
    <property type="entry name" value="RidA"/>
</dbReference>
<dbReference type="NCBIfam" id="TIGR00004">
    <property type="entry name" value="Rid family detoxifying hydrolase"/>
    <property type="match status" value="1"/>
</dbReference>
<dbReference type="CDD" id="cd00448">
    <property type="entry name" value="YjgF_YER057c_UK114_family"/>
    <property type="match status" value="1"/>
</dbReference>
<dbReference type="FunFam" id="3.30.1330.40:FF:000001">
    <property type="entry name" value="L-PSP family endoribonuclease"/>
    <property type="match status" value="1"/>
</dbReference>
<dbReference type="GO" id="GO:0019239">
    <property type="term" value="F:deaminase activity"/>
    <property type="evidence" value="ECO:0007669"/>
    <property type="project" value="TreeGrafter"/>
</dbReference>
<dbReference type="Pfam" id="PF01042">
    <property type="entry name" value="Ribonuc_L-PSP"/>
    <property type="match status" value="1"/>
</dbReference>
<dbReference type="SUPFAM" id="SSF55298">
    <property type="entry name" value="YjgF-like"/>
    <property type="match status" value="1"/>
</dbReference>
<evidence type="ECO:0000256" key="1">
    <source>
        <dbReference type="ARBA" id="ARBA00010552"/>
    </source>
</evidence>
<evidence type="ECO:0000313" key="2">
    <source>
        <dbReference type="EMBL" id="KRM12947.1"/>
    </source>
</evidence>
<dbReference type="InterPro" id="IPR006175">
    <property type="entry name" value="YjgF/YER057c/UK114"/>
</dbReference>
<comment type="similarity">
    <text evidence="1">Belongs to the RutC family.</text>
</comment>
<dbReference type="RefSeq" id="WP_010621448.1">
    <property type="nucleotide sequence ID" value="NZ_AZGF01000004.1"/>
</dbReference>
<sequence>MKKVIATPNAPAALGPYSQAVLTNDVLYGSGQVGLNPETGDFAGSTIEDQAQQVFKNIAAVLDAAGLTPANVVKTTIFLNDVNDFSTVNGLYETFFKDSETLPARSCVEVAKLPAGALIEVEYVATK</sequence>
<reference evidence="2 3" key="1">
    <citation type="journal article" date="2015" name="Genome Announc.">
        <title>Expanding the biotechnology potential of lactobacilli through comparative genomics of 213 strains and associated genera.</title>
        <authorList>
            <person name="Sun Z."/>
            <person name="Harris H.M."/>
            <person name="McCann A."/>
            <person name="Guo C."/>
            <person name="Argimon S."/>
            <person name="Zhang W."/>
            <person name="Yang X."/>
            <person name="Jeffery I.B."/>
            <person name="Cooney J.C."/>
            <person name="Kagawa T.F."/>
            <person name="Liu W."/>
            <person name="Song Y."/>
            <person name="Salvetti E."/>
            <person name="Wrobel A."/>
            <person name="Rasinkangas P."/>
            <person name="Parkhill J."/>
            <person name="Rea M.C."/>
            <person name="O'Sullivan O."/>
            <person name="Ritari J."/>
            <person name="Douillard F.P."/>
            <person name="Paul Ross R."/>
            <person name="Yang R."/>
            <person name="Briner A.E."/>
            <person name="Felis G.E."/>
            <person name="de Vos W.M."/>
            <person name="Barrangou R."/>
            <person name="Klaenhammer T.R."/>
            <person name="Caufield P.W."/>
            <person name="Cui Y."/>
            <person name="Zhang H."/>
            <person name="O'Toole P.W."/>
        </authorList>
    </citation>
    <scope>NUCLEOTIDE SEQUENCE [LARGE SCALE GENOMIC DNA]</scope>
    <source>
        <strain evidence="2 3">DSM 5007</strain>
    </source>
</reference>
<dbReference type="OrthoDB" id="9803101at2"/>
<dbReference type="STRING" id="1423807.FD16_GL001632"/>
<keyword evidence="3" id="KW-1185">Reference proteome</keyword>
<dbReference type="Proteomes" id="UP000051820">
    <property type="component" value="Unassembled WGS sequence"/>
</dbReference>
<dbReference type="eggNOG" id="COG0251">
    <property type="taxonomic scope" value="Bacteria"/>
</dbReference>
<organism evidence="2 3">
    <name type="scientific">Paucilactobacillus suebicus DSM 5007 = KCTC 3549</name>
    <dbReference type="NCBI Taxonomy" id="1423807"/>
    <lineage>
        <taxon>Bacteria</taxon>
        <taxon>Bacillati</taxon>
        <taxon>Bacillota</taxon>
        <taxon>Bacilli</taxon>
        <taxon>Lactobacillales</taxon>
        <taxon>Lactobacillaceae</taxon>
        <taxon>Paucilactobacillus</taxon>
    </lineage>
</organism>
<gene>
    <name evidence="2" type="ORF">FD16_GL001632</name>
</gene>